<reference evidence="4 5" key="1">
    <citation type="submission" date="2020-04" db="EMBL/GenBank/DDBJ databases">
        <authorList>
            <person name="Zhang R."/>
            <person name="Schippers A."/>
        </authorList>
    </citation>
    <scope>NUCLEOTIDE SEQUENCE [LARGE SCALE GENOMIC DNA]</scope>
    <source>
        <strain evidence="4 5">DSM 109850</strain>
    </source>
</reference>
<dbReference type="GO" id="GO:0032259">
    <property type="term" value="P:methylation"/>
    <property type="evidence" value="ECO:0007669"/>
    <property type="project" value="UniProtKB-KW"/>
</dbReference>
<dbReference type="InterPro" id="IPR003356">
    <property type="entry name" value="DNA_methylase_A-5"/>
</dbReference>
<dbReference type="AlphaFoldDB" id="A0A7Y0L7R7"/>
<sequence>MAPHRHREEVINTQLAVLLSRYGVHADAEVILQRGQSRPDVLFVLRGLRVTIEGKFADHNNAQEAVLGDAQSRVRTGIAHVAAAVVYDETLRTTPTDELLDQLDRSPLTYCIVSEFGITEWFQGTPGALMDALRRAQDILVQEDIVAKTARSLADRLDGIATLWIGQVGVCDRLSQILGVPTPPGESAEKAEARRETAAKVAALVIANALIFQEQLATTDGRIDPIRKLLSATDVARATQSQWQWIWQNINYVPIFQLGDRVLFELPASAQTLSALKALVQEAAAICSHQAALRHDLMGRIYHWLLHEAKYLGTFYTAVSTATLLLNLALAQPWDRDFGDPRQLAEFHVADLACGTGTLLMAASQAITDQYVRARAANGRTLNAVDLQTLHRTLMENILYGYDVLPSAIHLTASTLALLAPEVAFVRMNLYVMPMGMERGQARLGSLDFLGNRDGLTTQITLDDSQLEITKTAASKELVGSAKIPDLDLCVMNPPFVRSVGGNLLFGSLPDERGKMQAALKKVVRNTPASITAGLGSVFVALADQHVKPGGRLAFVLPHALASGEAWGETRALIADKYHLEMVITSHDADRPNFSENTDLSELLFIARKLGSGETPGETTYVSLWHNPTTIHGAMDLAEQITHTGSGFLRTATGSHGERYTLPRAKGPENWFGALFAQGQLAMAFDSLRGGEVHIPGKPATHVPLCPLHELGTLGPDRRRIHEAFDLSYDIPSSHPAFWDHDASAVRTINQTPNAWLHPRTEPRYADRKATLEYEKYPYHLWTMASPIVLAERLWTITQRVIAVNVEKPVLGNTWWPLITNSLSPTQQRALLLWLNSTPGLLLFYGHRVVTRGPWVQMKKPAWLDMPVLNVKALREDQLATLSAAYDQLAGQELKPLAQLDTDSTRQAIDEALCAALDLPDLQSLRELLAREPGLTGKPLGRRGILQQTSLFPDVTAKPEGPTQDWLF</sequence>
<dbReference type="Gene3D" id="3.40.50.150">
    <property type="entry name" value="Vaccinia Virus protein VP39"/>
    <property type="match status" value="1"/>
</dbReference>
<dbReference type="InterPro" id="IPR050953">
    <property type="entry name" value="N4_N6_ade-DNA_methylase"/>
</dbReference>
<dbReference type="EMBL" id="JABBVZ010000077">
    <property type="protein sequence ID" value="NMP23985.1"/>
    <property type="molecule type" value="Genomic_DNA"/>
</dbReference>
<dbReference type="PANTHER" id="PTHR33841:SF4">
    <property type="entry name" value="RESTRICTION MODIFICATION SYSTEM DNA SPECIFICITY DOMAIN"/>
    <property type="match status" value="1"/>
</dbReference>
<comment type="caution">
    <text evidence="4">The sequence shown here is derived from an EMBL/GenBank/DDBJ whole genome shotgun (WGS) entry which is preliminary data.</text>
</comment>
<dbReference type="Pfam" id="PF02384">
    <property type="entry name" value="N6_Mtase"/>
    <property type="match status" value="1"/>
</dbReference>
<keyword evidence="2" id="KW-0808">Transferase</keyword>
<accession>A0A7Y0L7R7</accession>
<evidence type="ECO:0000313" key="5">
    <source>
        <dbReference type="Proteomes" id="UP000533476"/>
    </source>
</evidence>
<gene>
    <name evidence="4" type="ORF">HIJ39_16760</name>
</gene>
<feature type="domain" description="DNA methylase adenine-specific" evidence="3">
    <location>
        <begin position="295"/>
        <end position="378"/>
    </location>
</feature>
<dbReference type="RefSeq" id="WP_169101705.1">
    <property type="nucleotide sequence ID" value="NZ_JABBVZ010000077.1"/>
</dbReference>
<dbReference type="Proteomes" id="UP000533476">
    <property type="component" value="Unassembled WGS sequence"/>
</dbReference>
<protein>
    <submittedName>
        <fullName evidence="4">N-6 DNA methylase</fullName>
    </submittedName>
</protein>
<dbReference type="PANTHER" id="PTHR33841">
    <property type="entry name" value="DNA METHYLTRANSFERASE YEEA-RELATED"/>
    <property type="match status" value="1"/>
</dbReference>
<evidence type="ECO:0000256" key="2">
    <source>
        <dbReference type="ARBA" id="ARBA00022679"/>
    </source>
</evidence>
<keyword evidence="5" id="KW-1185">Reference proteome</keyword>
<dbReference type="GO" id="GO:0008170">
    <property type="term" value="F:N-methyltransferase activity"/>
    <property type="evidence" value="ECO:0007669"/>
    <property type="project" value="InterPro"/>
</dbReference>
<evidence type="ECO:0000259" key="3">
    <source>
        <dbReference type="Pfam" id="PF02384"/>
    </source>
</evidence>
<evidence type="ECO:0000313" key="4">
    <source>
        <dbReference type="EMBL" id="NMP23985.1"/>
    </source>
</evidence>
<proteinExistence type="predicted"/>
<organism evidence="4 5">
    <name type="scientific">Sulfobacillus harzensis</name>
    <dbReference type="NCBI Taxonomy" id="2729629"/>
    <lineage>
        <taxon>Bacteria</taxon>
        <taxon>Bacillati</taxon>
        <taxon>Bacillota</taxon>
        <taxon>Clostridia</taxon>
        <taxon>Eubacteriales</taxon>
        <taxon>Clostridiales Family XVII. Incertae Sedis</taxon>
        <taxon>Sulfobacillus</taxon>
    </lineage>
</organism>
<dbReference type="SUPFAM" id="SSF53335">
    <property type="entry name" value="S-adenosyl-L-methionine-dependent methyltransferases"/>
    <property type="match status" value="1"/>
</dbReference>
<dbReference type="GO" id="GO:0003677">
    <property type="term" value="F:DNA binding"/>
    <property type="evidence" value="ECO:0007669"/>
    <property type="project" value="InterPro"/>
</dbReference>
<dbReference type="InterPro" id="IPR029063">
    <property type="entry name" value="SAM-dependent_MTases_sf"/>
</dbReference>
<name>A0A7Y0L7R7_9FIRM</name>
<dbReference type="PRINTS" id="PR00507">
    <property type="entry name" value="N12N6MTFRASE"/>
</dbReference>
<evidence type="ECO:0000256" key="1">
    <source>
        <dbReference type="ARBA" id="ARBA00022603"/>
    </source>
</evidence>
<keyword evidence="1 4" id="KW-0489">Methyltransferase</keyword>